<dbReference type="InterPro" id="IPR008949">
    <property type="entry name" value="Isoprenoid_synthase_dom_sf"/>
</dbReference>
<dbReference type="Proteomes" id="UP000002593">
    <property type="component" value="Chromosome"/>
</dbReference>
<dbReference type="PANTHER" id="PTHR12001">
    <property type="entry name" value="GERANYLGERANYL PYROPHOSPHATE SYNTHASE"/>
    <property type="match status" value="1"/>
</dbReference>
<evidence type="ECO:0000313" key="7">
    <source>
        <dbReference type="EMBL" id="ABM79895.1"/>
    </source>
</evidence>
<keyword evidence="3 6" id="KW-0808">Transferase</keyword>
<accession>A2BIT9</accession>
<comment type="cofactor">
    <cofactor evidence="1">
        <name>Mg(2+)</name>
        <dbReference type="ChEBI" id="CHEBI:18420"/>
    </cofactor>
</comment>
<dbReference type="Gene3D" id="1.10.600.10">
    <property type="entry name" value="Farnesyl Diphosphate Synthase"/>
    <property type="match status" value="1"/>
</dbReference>
<dbReference type="RefSeq" id="WP_011821212.1">
    <property type="nucleotide sequence ID" value="NC_008818.1"/>
</dbReference>
<dbReference type="Pfam" id="PF00348">
    <property type="entry name" value="polyprenyl_synt"/>
    <property type="match status" value="1"/>
</dbReference>
<dbReference type="GO" id="GO:0008299">
    <property type="term" value="P:isoprenoid biosynthetic process"/>
    <property type="evidence" value="ECO:0007669"/>
    <property type="project" value="InterPro"/>
</dbReference>
<dbReference type="SFLD" id="SFLDS00005">
    <property type="entry name" value="Isoprenoid_Synthase_Type_I"/>
    <property type="match status" value="1"/>
</dbReference>
<evidence type="ECO:0000256" key="4">
    <source>
        <dbReference type="ARBA" id="ARBA00022723"/>
    </source>
</evidence>
<name>A2BIT9_HYPBU</name>
<evidence type="ECO:0000256" key="3">
    <source>
        <dbReference type="ARBA" id="ARBA00022679"/>
    </source>
</evidence>
<evidence type="ECO:0000256" key="2">
    <source>
        <dbReference type="ARBA" id="ARBA00006706"/>
    </source>
</evidence>
<dbReference type="EMBL" id="CP000493">
    <property type="protein sequence ID" value="ABM79895.1"/>
    <property type="molecule type" value="Genomic_DNA"/>
</dbReference>
<reference evidence="7 8" key="1">
    <citation type="journal article" date="2007" name="Archaea">
        <title>The genome of Hyperthermus butylicus: a sulfur-reducing, peptide fermenting, neutrophilic Crenarchaeote growing up to 108 degrees C.</title>
        <authorList>
            <person name="Brugger K."/>
            <person name="Chen L."/>
            <person name="Stark M."/>
            <person name="Zibat A."/>
            <person name="Redder P."/>
            <person name="Ruepp A."/>
            <person name="Awayez M."/>
            <person name="She Q."/>
            <person name="Garrett R.A."/>
            <person name="Klenk H.P."/>
        </authorList>
    </citation>
    <scope>NUCLEOTIDE SEQUENCE [LARGE SCALE GENOMIC DNA]</scope>
    <source>
        <strain evidence="8">DSM 5456 / JCM 9403 / PLM1-5</strain>
    </source>
</reference>
<proteinExistence type="inferred from homology"/>
<dbReference type="EnsemblBacteria" id="ABM79895">
    <property type="protein sequence ID" value="ABM79895"/>
    <property type="gene ID" value="Hbut_0017"/>
</dbReference>
<dbReference type="HOGENOM" id="CLU_014015_5_0_2"/>
<dbReference type="GeneID" id="4781670"/>
<dbReference type="eggNOG" id="arCOG01727">
    <property type="taxonomic scope" value="Archaea"/>
</dbReference>
<dbReference type="GO" id="GO:0004659">
    <property type="term" value="F:prenyltransferase activity"/>
    <property type="evidence" value="ECO:0007669"/>
    <property type="project" value="InterPro"/>
</dbReference>
<protein>
    <submittedName>
        <fullName evidence="7">Geranylgeranyl pyrophosphate synthase, IspA</fullName>
    </submittedName>
</protein>
<dbReference type="OrthoDB" id="26738at2157"/>
<keyword evidence="4" id="KW-0479">Metal-binding</keyword>
<gene>
    <name evidence="7" type="ordered locus">Hbut_0017</name>
</gene>
<dbReference type="STRING" id="415426.Hbut_0017"/>
<dbReference type="SUPFAM" id="SSF48576">
    <property type="entry name" value="Terpenoid synthases"/>
    <property type="match status" value="1"/>
</dbReference>
<keyword evidence="5" id="KW-0460">Magnesium</keyword>
<evidence type="ECO:0000256" key="1">
    <source>
        <dbReference type="ARBA" id="ARBA00001946"/>
    </source>
</evidence>
<dbReference type="PANTHER" id="PTHR12001:SF85">
    <property type="entry name" value="SHORT CHAIN ISOPRENYL DIPHOSPHATE SYNTHASE"/>
    <property type="match status" value="1"/>
</dbReference>
<dbReference type="AlphaFoldDB" id="A2BIT9"/>
<evidence type="ECO:0000256" key="5">
    <source>
        <dbReference type="ARBA" id="ARBA00022842"/>
    </source>
</evidence>
<organism evidence="7 8">
    <name type="scientific">Hyperthermus butylicus (strain DSM 5456 / JCM 9403 / PLM1-5)</name>
    <dbReference type="NCBI Taxonomy" id="415426"/>
    <lineage>
        <taxon>Archaea</taxon>
        <taxon>Thermoproteota</taxon>
        <taxon>Thermoprotei</taxon>
        <taxon>Desulfurococcales</taxon>
        <taxon>Pyrodictiaceae</taxon>
        <taxon>Hyperthermus</taxon>
    </lineage>
</organism>
<evidence type="ECO:0000256" key="6">
    <source>
        <dbReference type="RuleBase" id="RU004466"/>
    </source>
</evidence>
<evidence type="ECO:0000313" key="8">
    <source>
        <dbReference type="Proteomes" id="UP000002593"/>
    </source>
</evidence>
<dbReference type="KEGG" id="hbu:Hbut_0017"/>
<dbReference type="GO" id="GO:0046872">
    <property type="term" value="F:metal ion binding"/>
    <property type="evidence" value="ECO:0007669"/>
    <property type="project" value="UniProtKB-KW"/>
</dbReference>
<sequence>MQQIGTSYGGLVEHWKKLRSLVDDAIKQWIARLPEAHAVRVAEYIARGGKRFRGFLVLEIARSLGGRIEDALDAAVAVELIHASSLALDDIIDEDVERRGQKAAWVEYGVKKTVMTVYLLVTFAHKIVEERYGFRATSRTITATLNISRGEVLDAFTDPDSLPPEYYLETVKLKTASLFRLAGELGAIVAGREDLYGEAGLYGEYLGLMYQVADDIVDSRTGTISFPSARMFRKWLGSEGIEKAYKFIANLLTEAEKLAEKLAATPDSYLPILPEFIVSAMLGPDIERVKAYTSRVTRFNPPRHVPRGDNRV</sequence>
<dbReference type="InterPro" id="IPR000092">
    <property type="entry name" value="Polyprenyl_synt"/>
</dbReference>
<dbReference type="InterPro" id="IPR033749">
    <property type="entry name" value="Polyprenyl_synt_CS"/>
</dbReference>
<comment type="similarity">
    <text evidence="2 6">Belongs to the FPP/GGPP synthase family.</text>
</comment>
<dbReference type="PROSITE" id="PS00444">
    <property type="entry name" value="POLYPRENYL_SYNTHASE_2"/>
    <property type="match status" value="1"/>
</dbReference>
<keyword evidence="8" id="KW-1185">Reference proteome</keyword>